<proteinExistence type="predicted"/>
<accession>A0A508TYR6</accession>
<name>A0A508TYR6_9BRAD</name>
<keyword evidence="7" id="KW-1185">Reference proteome</keyword>
<comment type="caution">
    <text evidence="6">The sequence shown here is derived from an EMBL/GenBank/DDBJ whole genome shotgun (WGS) entry which is preliminary data.</text>
</comment>
<dbReference type="InterPro" id="IPR032808">
    <property type="entry name" value="DoxX"/>
</dbReference>
<evidence type="ECO:0000313" key="7">
    <source>
        <dbReference type="Proteomes" id="UP000328092"/>
    </source>
</evidence>
<dbReference type="GO" id="GO:0016020">
    <property type="term" value="C:membrane"/>
    <property type="evidence" value="ECO:0007669"/>
    <property type="project" value="UniProtKB-SubCell"/>
</dbReference>
<evidence type="ECO:0000256" key="1">
    <source>
        <dbReference type="ARBA" id="ARBA00004141"/>
    </source>
</evidence>
<evidence type="ECO:0000256" key="5">
    <source>
        <dbReference type="SAM" id="Phobius"/>
    </source>
</evidence>
<evidence type="ECO:0000256" key="3">
    <source>
        <dbReference type="ARBA" id="ARBA00022989"/>
    </source>
</evidence>
<evidence type="ECO:0000313" key="6">
    <source>
        <dbReference type="EMBL" id="VIO79336.1"/>
    </source>
</evidence>
<evidence type="ECO:0000256" key="4">
    <source>
        <dbReference type="ARBA" id="ARBA00023136"/>
    </source>
</evidence>
<organism evidence="6 7">
    <name type="scientific">Bradyrhizobium ivorense</name>
    <dbReference type="NCBI Taxonomy" id="2511166"/>
    <lineage>
        <taxon>Bacteria</taxon>
        <taxon>Pseudomonadati</taxon>
        <taxon>Pseudomonadota</taxon>
        <taxon>Alphaproteobacteria</taxon>
        <taxon>Hyphomicrobiales</taxon>
        <taxon>Nitrobacteraceae</taxon>
        <taxon>Bradyrhizobium</taxon>
    </lineage>
</organism>
<keyword evidence="4 5" id="KW-0472">Membrane</keyword>
<protein>
    <recommendedName>
        <fullName evidence="8">DoxX family protein</fullName>
    </recommendedName>
</protein>
<gene>
    <name evidence="6" type="ORF">CI1B_77370</name>
</gene>
<evidence type="ECO:0000256" key="2">
    <source>
        <dbReference type="ARBA" id="ARBA00022692"/>
    </source>
</evidence>
<keyword evidence="2 5" id="KW-0812">Transmembrane</keyword>
<dbReference type="Pfam" id="PF13564">
    <property type="entry name" value="DoxX_2"/>
    <property type="match status" value="1"/>
</dbReference>
<keyword evidence="3 5" id="KW-1133">Transmembrane helix</keyword>
<dbReference type="Proteomes" id="UP000328092">
    <property type="component" value="Unassembled WGS sequence"/>
</dbReference>
<reference evidence="6" key="1">
    <citation type="submission" date="2019-02" db="EMBL/GenBank/DDBJ databases">
        <authorList>
            <person name="Pothier F.J."/>
        </authorList>
    </citation>
    <scope>NUCLEOTIDE SEQUENCE</scope>
    <source>
        <strain evidence="6">CI-1B</strain>
    </source>
</reference>
<dbReference type="RefSeq" id="WP_172628365.1">
    <property type="nucleotide sequence ID" value="NZ_CAADFC020000033.1"/>
</dbReference>
<dbReference type="AlphaFoldDB" id="A0A508TYR6"/>
<evidence type="ECO:0008006" key="8">
    <source>
        <dbReference type="Google" id="ProtNLM"/>
    </source>
</evidence>
<feature type="transmembrane region" description="Helical" evidence="5">
    <location>
        <begin position="46"/>
        <end position="76"/>
    </location>
</feature>
<dbReference type="EMBL" id="CAADFC020000033">
    <property type="protein sequence ID" value="VIO79336.1"/>
    <property type="molecule type" value="Genomic_DNA"/>
</dbReference>
<comment type="subcellular location">
    <subcellularLocation>
        <location evidence="1">Membrane</location>
        <topology evidence="1">Multi-pass membrane protein</topology>
    </subcellularLocation>
</comment>
<sequence>MADILPVLLAVVLAWAGSLNLAAPDFIREEFRAWGYSDRLRILVGALEWIAAAALLIQPLRLIGCAIAATILAGVLVTLFRHRAFMRLEYPLVLLTLVLLVAQGA</sequence>